<proteinExistence type="predicted"/>
<feature type="non-terminal residue" evidence="1">
    <location>
        <position position="62"/>
    </location>
</feature>
<reference evidence="1" key="1">
    <citation type="submission" date="2020-07" db="EMBL/GenBank/DDBJ databases">
        <authorList>
            <person name="Nazaruddin N."/>
        </authorList>
    </citation>
    <scope>NUCLEOTIDE SEQUENCE</scope>
</reference>
<dbReference type="Proteomes" id="UP000752696">
    <property type="component" value="Unassembled WGS sequence"/>
</dbReference>
<name>A0A6V7GZB3_9HYME</name>
<evidence type="ECO:0000313" key="1">
    <source>
        <dbReference type="EMBL" id="CAD1472279.1"/>
    </source>
</evidence>
<comment type="caution">
    <text evidence="1">The sequence shown here is derived from an EMBL/GenBank/DDBJ whole genome shotgun (WGS) entry which is preliminary data.</text>
</comment>
<protein>
    <submittedName>
        <fullName evidence="1">Uncharacterized protein</fullName>
    </submittedName>
</protein>
<gene>
    <name evidence="1" type="ORF">MHI_LOCUS284897</name>
</gene>
<evidence type="ECO:0000313" key="2">
    <source>
        <dbReference type="Proteomes" id="UP000752696"/>
    </source>
</evidence>
<sequence length="62" mass="7309">HYAVITLECSDSRIRIIEIVRRTDSRLVVVPLMDKNYAEDLLKFHRLCNWITVISETCVKTM</sequence>
<keyword evidence="2" id="KW-1185">Reference proteome</keyword>
<dbReference type="EMBL" id="CAJDYZ010005171">
    <property type="protein sequence ID" value="CAD1472279.1"/>
    <property type="molecule type" value="Genomic_DNA"/>
</dbReference>
<accession>A0A6V7GZB3</accession>
<feature type="non-terminal residue" evidence="1">
    <location>
        <position position="1"/>
    </location>
</feature>
<dbReference type="AlphaFoldDB" id="A0A6V7GZB3"/>
<organism evidence="1 2">
    <name type="scientific">Heterotrigona itama</name>
    <dbReference type="NCBI Taxonomy" id="395501"/>
    <lineage>
        <taxon>Eukaryota</taxon>
        <taxon>Metazoa</taxon>
        <taxon>Ecdysozoa</taxon>
        <taxon>Arthropoda</taxon>
        <taxon>Hexapoda</taxon>
        <taxon>Insecta</taxon>
        <taxon>Pterygota</taxon>
        <taxon>Neoptera</taxon>
        <taxon>Endopterygota</taxon>
        <taxon>Hymenoptera</taxon>
        <taxon>Apocrita</taxon>
        <taxon>Aculeata</taxon>
        <taxon>Apoidea</taxon>
        <taxon>Anthophila</taxon>
        <taxon>Apidae</taxon>
        <taxon>Heterotrigona</taxon>
    </lineage>
</organism>